<dbReference type="GO" id="GO:0005886">
    <property type="term" value="C:plasma membrane"/>
    <property type="evidence" value="ECO:0007669"/>
    <property type="project" value="UniProtKB-SubCell"/>
</dbReference>
<evidence type="ECO:0000256" key="7">
    <source>
        <dbReference type="ARBA" id="ARBA00023065"/>
    </source>
</evidence>
<dbReference type="InterPro" id="IPR003691">
    <property type="entry name" value="FluC"/>
</dbReference>
<comment type="subcellular location">
    <subcellularLocation>
        <location evidence="1 12">Cell membrane</location>
        <topology evidence="1 12">Multi-pass membrane protein</topology>
    </subcellularLocation>
</comment>
<dbReference type="GO" id="GO:0046872">
    <property type="term" value="F:metal ion binding"/>
    <property type="evidence" value="ECO:0007669"/>
    <property type="project" value="UniProtKB-KW"/>
</dbReference>
<keyword evidence="14" id="KW-1185">Reference proteome</keyword>
<keyword evidence="12" id="KW-0813">Transport</keyword>
<comment type="similarity">
    <text evidence="10 12">Belongs to the fluoride channel Fluc/FEX (TC 1.A.43) family.</text>
</comment>
<evidence type="ECO:0000256" key="8">
    <source>
        <dbReference type="ARBA" id="ARBA00023136"/>
    </source>
</evidence>
<keyword evidence="3" id="KW-0997">Cell inner membrane</keyword>
<evidence type="ECO:0000313" key="13">
    <source>
        <dbReference type="EMBL" id="SEK73257.1"/>
    </source>
</evidence>
<dbReference type="GO" id="GO:0062054">
    <property type="term" value="F:fluoride channel activity"/>
    <property type="evidence" value="ECO:0007669"/>
    <property type="project" value="UniProtKB-UniRule"/>
</dbReference>
<evidence type="ECO:0000256" key="5">
    <source>
        <dbReference type="ARBA" id="ARBA00022989"/>
    </source>
</evidence>
<dbReference type="HAMAP" id="MF_00454">
    <property type="entry name" value="FluC"/>
    <property type="match status" value="1"/>
</dbReference>
<sequence length="134" mass="13611">MRLRLAIAAGTALGGLTRYLTGITVVGGLGLAHPIATLGVNLLGCLLIGAFATLTGPGGRLRVGPVTHQAVVTGFLGGFTSFSMLSVETLDWAHSNGLTSATIAMGLHLIAALAAAWLGHGLVARYNASRPRNP</sequence>
<evidence type="ECO:0000256" key="6">
    <source>
        <dbReference type="ARBA" id="ARBA00023053"/>
    </source>
</evidence>
<dbReference type="Pfam" id="PF02537">
    <property type="entry name" value="CRCB"/>
    <property type="match status" value="1"/>
</dbReference>
<keyword evidence="5 12" id="KW-1133">Transmembrane helix</keyword>
<keyword evidence="6 12" id="KW-0915">Sodium</keyword>
<comment type="activity regulation">
    <text evidence="12">Na(+) is not transported, but it plays an essential structural role and its presence is essential for fluoride channel function.</text>
</comment>
<keyword evidence="7 12" id="KW-0406">Ion transport</keyword>
<keyword evidence="9 12" id="KW-0407">Ion channel</keyword>
<keyword evidence="12" id="KW-0479">Metal-binding</keyword>
<organism evidence="13 14">
    <name type="scientific">Ectothiorhodospira marina</name>
    <dbReference type="NCBI Taxonomy" id="1396821"/>
    <lineage>
        <taxon>Bacteria</taxon>
        <taxon>Pseudomonadati</taxon>
        <taxon>Pseudomonadota</taxon>
        <taxon>Gammaproteobacteria</taxon>
        <taxon>Chromatiales</taxon>
        <taxon>Ectothiorhodospiraceae</taxon>
        <taxon>Ectothiorhodospira</taxon>
    </lineage>
</organism>
<evidence type="ECO:0000256" key="10">
    <source>
        <dbReference type="ARBA" id="ARBA00035120"/>
    </source>
</evidence>
<keyword evidence="8 12" id="KW-0472">Membrane</keyword>
<feature type="binding site" evidence="12">
    <location>
        <position position="77"/>
    </location>
    <ligand>
        <name>Na(+)</name>
        <dbReference type="ChEBI" id="CHEBI:29101"/>
        <note>structural</note>
    </ligand>
</feature>
<feature type="transmembrane region" description="Helical" evidence="12">
    <location>
        <begin position="32"/>
        <end position="54"/>
    </location>
</feature>
<dbReference type="RefSeq" id="WP_090252004.1">
    <property type="nucleotide sequence ID" value="NZ_FOAA01000004.1"/>
</dbReference>
<evidence type="ECO:0000256" key="4">
    <source>
        <dbReference type="ARBA" id="ARBA00022692"/>
    </source>
</evidence>
<reference evidence="14" key="1">
    <citation type="submission" date="2016-10" db="EMBL/GenBank/DDBJ databases">
        <authorList>
            <person name="Varghese N."/>
            <person name="Submissions S."/>
        </authorList>
    </citation>
    <scope>NUCLEOTIDE SEQUENCE [LARGE SCALE GENOMIC DNA]</scope>
    <source>
        <strain evidence="14">DSM 241</strain>
    </source>
</reference>
<name>A0A1H7JH52_9GAMM</name>
<accession>A0A1H7JH52</accession>
<evidence type="ECO:0000256" key="2">
    <source>
        <dbReference type="ARBA" id="ARBA00022475"/>
    </source>
</evidence>
<dbReference type="STRING" id="1396821.SAMN05444515_104170"/>
<evidence type="ECO:0000256" key="12">
    <source>
        <dbReference type="HAMAP-Rule" id="MF_00454"/>
    </source>
</evidence>
<feature type="transmembrane region" description="Helical" evidence="12">
    <location>
        <begin position="66"/>
        <end position="85"/>
    </location>
</feature>
<dbReference type="AlphaFoldDB" id="A0A1H7JH52"/>
<protein>
    <recommendedName>
        <fullName evidence="12">Fluoride-specific ion channel FluC</fullName>
    </recommendedName>
</protein>
<dbReference type="Proteomes" id="UP000199256">
    <property type="component" value="Unassembled WGS sequence"/>
</dbReference>
<dbReference type="OrthoDB" id="9806299at2"/>
<gene>
    <name evidence="12" type="primary">fluC</name>
    <name evidence="12" type="synonym">crcB</name>
    <name evidence="13" type="ORF">SAMN05444515_104170</name>
</gene>
<proteinExistence type="inferred from homology"/>
<dbReference type="EMBL" id="FOAA01000004">
    <property type="protein sequence ID" value="SEK73257.1"/>
    <property type="molecule type" value="Genomic_DNA"/>
</dbReference>
<evidence type="ECO:0000313" key="14">
    <source>
        <dbReference type="Proteomes" id="UP000199256"/>
    </source>
</evidence>
<keyword evidence="4 12" id="KW-0812">Transmembrane</keyword>
<evidence type="ECO:0000256" key="3">
    <source>
        <dbReference type="ARBA" id="ARBA00022519"/>
    </source>
</evidence>
<evidence type="ECO:0000256" key="1">
    <source>
        <dbReference type="ARBA" id="ARBA00004651"/>
    </source>
</evidence>
<comment type="catalytic activity">
    <reaction evidence="11">
        <text>fluoride(in) = fluoride(out)</text>
        <dbReference type="Rhea" id="RHEA:76159"/>
        <dbReference type="ChEBI" id="CHEBI:17051"/>
    </reaction>
    <physiologicalReaction direction="left-to-right" evidence="11">
        <dbReference type="Rhea" id="RHEA:76160"/>
    </physiologicalReaction>
</comment>
<evidence type="ECO:0000256" key="9">
    <source>
        <dbReference type="ARBA" id="ARBA00023303"/>
    </source>
</evidence>
<comment type="function">
    <text evidence="12">Fluoride-specific ion channel. Important for reducing fluoride concentration in the cell, thus reducing its toxicity.</text>
</comment>
<keyword evidence="2 12" id="KW-1003">Cell membrane</keyword>
<dbReference type="GO" id="GO:0140114">
    <property type="term" value="P:cellular detoxification of fluoride"/>
    <property type="evidence" value="ECO:0007669"/>
    <property type="project" value="UniProtKB-UniRule"/>
</dbReference>
<feature type="binding site" evidence="12">
    <location>
        <position position="80"/>
    </location>
    <ligand>
        <name>Na(+)</name>
        <dbReference type="ChEBI" id="CHEBI:29101"/>
        <note>structural</note>
    </ligand>
</feature>
<feature type="transmembrane region" description="Helical" evidence="12">
    <location>
        <begin position="105"/>
        <end position="124"/>
    </location>
</feature>
<evidence type="ECO:0000256" key="11">
    <source>
        <dbReference type="ARBA" id="ARBA00035585"/>
    </source>
</evidence>